<feature type="region of interest" description="Disordered" evidence="6">
    <location>
        <begin position="2881"/>
        <end position="2907"/>
    </location>
</feature>
<feature type="domain" description="Chitin-binding type-2" evidence="7">
    <location>
        <begin position="571"/>
        <end position="629"/>
    </location>
</feature>
<evidence type="ECO:0000256" key="5">
    <source>
        <dbReference type="ARBA" id="ARBA00023180"/>
    </source>
</evidence>
<dbReference type="Proteomes" id="UP000279307">
    <property type="component" value="Chromosome 1"/>
</dbReference>
<evidence type="ECO:0000256" key="2">
    <source>
        <dbReference type="ARBA" id="ARBA00022729"/>
    </source>
</evidence>
<feature type="domain" description="Chitin-binding type-2" evidence="7">
    <location>
        <begin position="2599"/>
        <end position="2657"/>
    </location>
</feature>
<dbReference type="GO" id="GO:0008061">
    <property type="term" value="F:chitin binding"/>
    <property type="evidence" value="ECO:0007669"/>
    <property type="project" value="UniProtKB-KW"/>
</dbReference>
<name>A0A3L8E3H8_OOCBI</name>
<feature type="domain" description="Chitin-binding type-2" evidence="7">
    <location>
        <begin position="131"/>
        <end position="189"/>
    </location>
</feature>
<dbReference type="InterPro" id="IPR006626">
    <property type="entry name" value="PbH1"/>
</dbReference>
<feature type="domain" description="Chitin-binding type-2" evidence="7">
    <location>
        <begin position="681"/>
        <end position="739"/>
    </location>
</feature>
<keyword evidence="2" id="KW-0732">Signal</keyword>
<feature type="domain" description="Chitin-binding type-2" evidence="7">
    <location>
        <begin position="901"/>
        <end position="959"/>
    </location>
</feature>
<sequence>MKSDETYKDYQLELSLYSLDPTICIGVCPDEDNDYMILLPTDNCKKFCMCSNGMAWIQPCPGHLYFDSIDKTCRQKQNAKCAVRPITQHPFLEADKVGKIDSSIINRNENKLRNISGLAESSYNLDPSTCIGTCHKEEKDNEVLLPNEDCKKFCPCRNGTAWVQSCPEPLYFDTVENMCKQKKDAVCGVRIFSQRLFVTHNKLLANGDSKHLNTVDDDTEEMDNNPSSAVAFDNLDPATCIGTCPAEDPKDVVLLPNDDCKKFCMCSNGIAWVQSCPEPLYFDTVENICKQKRDAVCGVRIFSRRLFVTHNKLIANGDSKHLNTVDDDTEEMDNNPSSAVAFDNLDPATCIGTCPAEDPKDVVLLPNDDCKKFCMCSNGIAWVQSCPEPLYFDTVEKICKQKRDAVCGVRIFSRRLFVTHNTLIANGDSKHLNTVDDDTEEMDNNPSSAVAFDNLDPATCIGTCPAEDPKDVVLLPNDDCKKFCMCSNGIAWVQSCPEPLYFDTVEKICKQKRDAVCGIRIFSQRLFVTHNTLIANSDSKHLNTVDDDTEEMDNNPSSAVAFDNLDPATCIGTCPAEDPKDVVLLPNDDCKKFCMCSNGIAWVQSCPEPLYFDTVEKICKQKRDAVCGIRIFSRRLFVTHNTLIANGDSKHLNTVDDDTEEMDNNPSSTVAFDNLDPATCIGTCPAEDPKDVVLLPNDDCKKFCMCSNGIAWVQSCPEPLYFDTVEKICKQKRDAVCGVRIFSRRLFVTHNTLIANGDSKHLNTVDDDTEEMDNNPSSAVAFDNLDPATCIGTCPAEDPKDVVLLPNDDCKKFCMCSNGIAWVQSCPEPLYFDTVEKICKQKRDAVCGVRIFNRRLFVTHNTLIANSDSKHLNTVDDDTEEMDNNPSSAVAFDNLDPATCIGTCPAEDPKDVVLLPNDDCKKFCMCSNGIAWVQSCPEPLYFDTVEKICKQKRDAVCGIRIFSQRLFVTHNTLIANGDSKHLNTVDDDTEEMDNNPSSAVAFDNLDPATCIGTCPAEDPKDVVLLPNDDCKKFCMCSNGIAWVQSCPEPLYFDTVEKICKQKRDAVCGVRIFSRRLFVTHNKLIANGDSKHLNTVDDDTEEMDNNPSSAVAFDNLDPATCIGTCPAEDPKDVVLLPNDDCKKFCMCSNGIAWVQSCPEPLYFDTVEKICKQKRDAVCGVRIFSRRLFVTHNTLIANGDSKHLNTVDDDTEEMDNNPSSAVAFDNLDPATCIGTCPAEDPKDVVLLPNDDCKKFCMCSNGIAWVQSCPEPLYFDTVEKICKQKRDAVCGIRIFSQRLFVTHNTLIANSDSKHLNTVDDDTEEMDNNPSSAVAFDNLDPATCIGTCPAEDPKDVVLLPNDDCKKFCMCSNGIAWVQSCPEPLYFDTVEKICKQKRDAVCGIRIFSRRLFVTHNTLIANGDSKHLNTVDDDTEEMDNNPSSTVAFDNLDPATCIGTCPAEDPKDVVLLPNDDCKKFCMCSNGIAWVQSCPEPLYFDTVEKICKQKRDAVCGVRIFSRRLFVTHNTLIANGDSKHLNTVDDDTEEMDNNPSSAVAFDNLDPATCIGTCPAEDPKDVVLLPNDDCKKFCMCSNGIAWVQSCPEPLYFDTVEKICKQKRDAVCGVRIFNRRLFVTHNTLIANSDSKHLNTVDDDTEEMDNNPSSAVAFDNLDPATCIGTCPAEDPKDVVLLPNDDCKKFCMCSNGIAWVQSCPEPLYFDTVEKICKQKRDAVCGIRIFSQRLFVTHNTLIANGDSKHLNTVDDDTEEMDNNPSSAVAFDNLDPATCIGTCPAEDPKDVVLLPNDDCKKFCMCSNGIAWVQSCPEPLYFDTVEKICKQKRDAVCGVRIFSRRLFVTHNTLIANGDSNHLNTVDDDTEEMDNNPSSAVAFDNLDPATCIGTCPAEDPKDVVLLPNDDCKKFCMCSNGIAWVQSCPEPLYFDTVEKICKQKRDAVCGVRIFSRRLFVTHNTLIANGDSKHLNTVDDDTEEMDNNPSSAVAFDNLDPATCIGTCPAEDPKDVVLLPNDDCKKFCMCSNGIAWVQSCPEPLYFDTVEKICKQKRDAVCGVRIFSRRLFVTHNTLIANGDSKHLNTVDDDTEEMDNNPSSAVAFDNLDPATCIGTCPAEDPKDVVLLPNDDCKKFCMCSNGIAWVQSCPEPLYFDTVEKICKQKRDAVCGIRIFSRRLFVTHNTLIANGDSKHLNTVDDDTEEMDNNPSSTVAFDNLDPATCIGTCPAEDPKDVVLLPNDDCKKFCMCSNGIAWVQSCPEPLYFDTVEKICKQKRDAVCGVRIFSRRLFVTHNTLIANGDSNHLNTVDDDTEEMDNNPSSAVAFDNLDPATCIGTCPAEDPKDVVLLPNDDCKKFCMCSNGIAWVQSCPEPLYFDTVEKICKQKRDAVCGIRIFSRRLFVTHNTLIANGDSKHLNTVDDDTEEMDNNPSSAVTFDNLDPATCIGTCPAEDPKDVVLLPNDDCKKFYDDTEEMDNNPSSAVAFDNLDPATCIGTCPAEDPKDVVLLPNDDCKKFCMCSNGIAWVQSCPEPLYFDTVEKICKQKRDAVCGVRIFSRRLFVTHNTLIANGDSNHLNTVDDDTEEMDNNPSSAVAFDNLDPATCIGTCPAEDPKDVVLLPNDDCKKFCMCSNGIAWIQSCPEPLYFDTVEKICKQKKDAVCGGRTVRRITENDGMEEMQSNPSSAVAFHNLDPSTCIGTCPAEDPKDVVLLPNDDCTKFCMCSNGVTWVQSCPKPLYFDSVEKVCKWKKDAVCAKPGQTGDLTIDKQTQLTSTFTRCFIHPNSCPWITVVVFITSSRRGIGECTLNEITAFPGFPMCERRKQAWAAIFISNVLIHTVVIASPIYVPQFLPGSEVHAENAWSIQASGQICPFNHAELGHPWNVHGDFVEPKTSEIEKKRKTDRKRDKERDRKEATGRNIRHLPCVSRRSGETGVCMFAFTCAKANGTHLGTCIDRFYFGSCCKIDDEPDIFPQDNSIDDGPPPPPRPFITTHGPIESNDIPEYFTRPKPTDEKKPAETPQTTASRCSDR</sequence>
<feature type="domain" description="Chitin-binding type-2" evidence="7">
    <location>
        <begin position="1341"/>
        <end position="1399"/>
    </location>
</feature>
<feature type="domain" description="Chitin-binding type-2" evidence="7">
    <location>
        <begin position="2111"/>
        <end position="2169"/>
    </location>
</feature>
<dbReference type="OrthoDB" id="93664at2759"/>
<dbReference type="GO" id="GO:0005576">
    <property type="term" value="C:extracellular region"/>
    <property type="evidence" value="ECO:0007669"/>
    <property type="project" value="InterPro"/>
</dbReference>
<dbReference type="SMART" id="SM00710">
    <property type="entry name" value="PbH1"/>
    <property type="match status" value="22"/>
</dbReference>
<evidence type="ECO:0000256" key="3">
    <source>
        <dbReference type="ARBA" id="ARBA00022737"/>
    </source>
</evidence>
<evidence type="ECO:0000313" key="8">
    <source>
        <dbReference type="EMBL" id="RLU27300.1"/>
    </source>
</evidence>
<feature type="region of interest" description="Disordered" evidence="6">
    <location>
        <begin position="2965"/>
        <end position="3022"/>
    </location>
</feature>
<dbReference type="PROSITE" id="PS50940">
    <property type="entry name" value="CHIT_BIND_II"/>
    <property type="match status" value="25"/>
</dbReference>
<feature type="domain" description="Chitin-binding type-2" evidence="7">
    <location>
        <begin position="1781"/>
        <end position="1839"/>
    </location>
</feature>
<feature type="domain" description="Chitin-binding type-2" evidence="7">
    <location>
        <begin position="2691"/>
        <end position="2749"/>
    </location>
</feature>
<dbReference type="InterPro" id="IPR002557">
    <property type="entry name" value="Chitin-bd_dom"/>
</dbReference>
<evidence type="ECO:0000256" key="4">
    <source>
        <dbReference type="ARBA" id="ARBA00023157"/>
    </source>
</evidence>
<feature type="domain" description="Chitin-binding type-2" evidence="7">
    <location>
        <begin position="461"/>
        <end position="519"/>
    </location>
</feature>
<feature type="domain" description="Chitin-binding type-2" evidence="7">
    <location>
        <begin position="241"/>
        <end position="299"/>
    </location>
</feature>
<feature type="domain" description="Chitin-binding type-2" evidence="7">
    <location>
        <begin position="791"/>
        <end position="849"/>
    </location>
</feature>
<dbReference type="InterPro" id="IPR036508">
    <property type="entry name" value="Chitin-bd_dom_sf"/>
</dbReference>
<dbReference type="EMBL" id="QOIP01000001">
    <property type="protein sequence ID" value="RLU27300.1"/>
    <property type="molecule type" value="Genomic_DNA"/>
</dbReference>
<feature type="domain" description="Chitin-binding type-2" evidence="7">
    <location>
        <begin position="25"/>
        <end position="83"/>
    </location>
</feature>
<evidence type="ECO:0000259" key="7">
    <source>
        <dbReference type="PROSITE" id="PS50940"/>
    </source>
</evidence>
<keyword evidence="5" id="KW-0325">Glycoprotein</keyword>
<keyword evidence="1" id="KW-0147">Chitin-binding</keyword>
<feature type="domain" description="Chitin-binding type-2" evidence="7">
    <location>
        <begin position="1891"/>
        <end position="1949"/>
    </location>
</feature>
<dbReference type="SUPFAM" id="SSF57625">
    <property type="entry name" value="Invertebrate chitin-binding proteins"/>
    <property type="match status" value="25"/>
</dbReference>
<evidence type="ECO:0000256" key="6">
    <source>
        <dbReference type="SAM" id="MobiDB-lite"/>
    </source>
</evidence>
<gene>
    <name evidence="8" type="ORF">DMN91_001101</name>
</gene>
<proteinExistence type="predicted"/>
<dbReference type="PANTHER" id="PTHR23301:SF0">
    <property type="entry name" value="CHITIN-BINDING TYPE-2 DOMAIN-CONTAINING PROTEIN-RELATED"/>
    <property type="match status" value="1"/>
</dbReference>
<keyword evidence="3" id="KW-0677">Repeat</keyword>
<keyword evidence="4" id="KW-1015">Disulfide bond</keyword>
<comment type="caution">
    <text evidence="8">The sequence shown here is derived from an EMBL/GenBank/DDBJ whole genome shotgun (WGS) entry which is preliminary data.</text>
</comment>
<feature type="domain" description="Chitin-binding type-2" evidence="7">
    <location>
        <begin position="1451"/>
        <end position="1509"/>
    </location>
</feature>
<feature type="domain" description="Chitin-binding type-2" evidence="7">
    <location>
        <begin position="1671"/>
        <end position="1729"/>
    </location>
</feature>
<accession>A0A3L8E3H8</accession>
<feature type="compositionally biased region" description="Polar residues" evidence="6">
    <location>
        <begin position="3011"/>
        <end position="3022"/>
    </location>
</feature>
<dbReference type="Pfam" id="PF01607">
    <property type="entry name" value="CBM_14"/>
    <property type="match status" value="25"/>
</dbReference>
<feature type="domain" description="Chitin-binding type-2" evidence="7">
    <location>
        <begin position="351"/>
        <end position="409"/>
    </location>
</feature>
<feature type="domain" description="Chitin-binding type-2" evidence="7">
    <location>
        <begin position="2331"/>
        <end position="2389"/>
    </location>
</feature>
<feature type="domain" description="Chitin-binding type-2" evidence="7">
    <location>
        <begin position="2001"/>
        <end position="2059"/>
    </location>
</feature>
<evidence type="ECO:0000313" key="9">
    <source>
        <dbReference type="Proteomes" id="UP000279307"/>
    </source>
</evidence>
<dbReference type="InterPro" id="IPR051940">
    <property type="entry name" value="Chitin_bind-dev_reg"/>
</dbReference>
<feature type="domain" description="Chitin-binding type-2" evidence="7">
    <location>
        <begin position="1121"/>
        <end position="1179"/>
    </location>
</feature>
<reference evidence="8 9" key="1">
    <citation type="journal article" date="2018" name="Genome Res.">
        <title>The genomic architecture and molecular evolution of ant odorant receptors.</title>
        <authorList>
            <person name="McKenzie S.K."/>
            <person name="Kronauer D.J.C."/>
        </authorList>
    </citation>
    <scope>NUCLEOTIDE SEQUENCE [LARGE SCALE GENOMIC DNA]</scope>
    <source>
        <strain evidence="8">Clonal line C1</strain>
    </source>
</reference>
<feature type="domain" description="Chitin-binding type-2" evidence="7">
    <location>
        <begin position="1011"/>
        <end position="1069"/>
    </location>
</feature>
<feature type="domain" description="Chitin-binding type-2" evidence="7">
    <location>
        <begin position="2489"/>
        <end position="2547"/>
    </location>
</feature>
<feature type="domain" description="Chitin-binding type-2" evidence="7">
    <location>
        <begin position="2221"/>
        <end position="2279"/>
    </location>
</feature>
<dbReference type="PANTHER" id="PTHR23301">
    <property type="entry name" value="CHITIN BINDING PERITROPHIN-A"/>
    <property type="match status" value="1"/>
</dbReference>
<dbReference type="SMART" id="SM00494">
    <property type="entry name" value="ChtBD2"/>
    <property type="match status" value="25"/>
</dbReference>
<organism evidence="8 9">
    <name type="scientific">Ooceraea biroi</name>
    <name type="common">Clonal raider ant</name>
    <name type="synonym">Cerapachys biroi</name>
    <dbReference type="NCBI Taxonomy" id="2015173"/>
    <lineage>
        <taxon>Eukaryota</taxon>
        <taxon>Metazoa</taxon>
        <taxon>Ecdysozoa</taxon>
        <taxon>Arthropoda</taxon>
        <taxon>Hexapoda</taxon>
        <taxon>Insecta</taxon>
        <taxon>Pterygota</taxon>
        <taxon>Neoptera</taxon>
        <taxon>Endopterygota</taxon>
        <taxon>Hymenoptera</taxon>
        <taxon>Apocrita</taxon>
        <taxon>Aculeata</taxon>
        <taxon>Formicoidea</taxon>
        <taxon>Formicidae</taxon>
        <taxon>Dorylinae</taxon>
        <taxon>Ooceraea</taxon>
    </lineage>
</organism>
<dbReference type="Gene3D" id="2.170.140.10">
    <property type="entry name" value="Chitin binding domain"/>
    <property type="match status" value="25"/>
</dbReference>
<evidence type="ECO:0000256" key="1">
    <source>
        <dbReference type="ARBA" id="ARBA00022669"/>
    </source>
</evidence>
<feature type="domain" description="Chitin-binding type-2" evidence="7">
    <location>
        <begin position="1561"/>
        <end position="1619"/>
    </location>
</feature>
<protein>
    <recommendedName>
        <fullName evidence="7">Chitin-binding type-2 domain-containing protein</fullName>
    </recommendedName>
</protein>
<feature type="domain" description="Chitin-binding type-2" evidence="7">
    <location>
        <begin position="1231"/>
        <end position="1289"/>
    </location>
</feature>